<dbReference type="InterPro" id="IPR007492">
    <property type="entry name" value="LytTR_DNA-bd_dom"/>
</dbReference>
<dbReference type="OrthoDB" id="236568at2"/>
<gene>
    <name evidence="6" type="ORF">EDC57_0294</name>
</gene>
<dbReference type="PANTHER" id="PTHR48111:SF3">
    <property type="entry name" value="TRANSCRIPTIONAL REGULATORY PROTEIN BTSR"/>
    <property type="match status" value="1"/>
</dbReference>
<dbReference type="Proteomes" id="UP000276634">
    <property type="component" value="Unassembled WGS sequence"/>
</dbReference>
<dbReference type="SMART" id="SM00448">
    <property type="entry name" value="REC"/>
    <property type="match status" value="1"/>
</dbReference>
<dbReference type="GO" id="GO:0006355">
    <property type="term" value="P:regulation of DNA-templated transcription"/>
    <property type="evidence" value="ECO:0007669"/>
    <property type="project" value="TreeGrafter"/>
</dbReference>
<feature type="domain" description="Response regulatory" evidence="4">
    <location>
        <begin position="2"/>
        <end position="116"/>
    </location>
</feature>
<evidence type="ECO:0000259" key="5">
    <source>
        <dbReference type="PROSITE" id="PS50930"/>
    </source>
</evidence>
<dbReference type="EMBL" id="RJVI01000001">
    <property type="protein sequence ID" value="ROR34398.1"/>
    <property type="molecule type" value="Genomic_DNA"/>
</dbReference>
<dbReference type="GO" id="GO:0032993">
    <property type="term" value="C:protein-DNA complex"/>
    <property type="evidence" value="ECO:0007669"/>
    <property type="project" value="TreeGrafter"/>
</dbReference>
<dbReference type="GO" id="GO:0000156">
    <property type="term" value="F:phosphorelay response regulator activity"/>
    <property type="evidence" value="ECO:0007669"/>
    <property type="project" value="TreeGrafter"/>
</dbReference>
<dbReference type="Pfam" id="PF00072">
    <property type="entry name" value="Response_reg"/>
    <property type="match status" value="1"/>
</dbReference>
<evidence type="ECO:0000313" key="6">
    <source>
        <dbReference type="EMBL" id="ROR34398.1"/>
    </source>
</evidence>
<evidence type="ECO:0000256" key="2">
    <source>
        <dbReference type="ARBA" id="ARBA00023125"/>
    </source>
</evidence>
<dbReference type="InterPro" id="IPR001789">
    <property type="entry name" value="Sig_transdc_resp-reg_receiver"/>
</dbReference>
<sequence>MRILIVDDEAPARERLRRLCGEIPGCAVVAEAADGRTAIRRVGEHDPDVVLMDIRMPGMDGLEAARHLALLPAPPAVIFVTAYGDHALAAFEAQAVDYLLKPIRRERLAAALARAQRPTRAQTTALAAAAAPARTHLAARVRGDLVLVPVAEVRLLRADHKYTEVVHPGGTLLLEESLKSLERELGEAFLRVHRAALVGIAHVRALHAGPGGLHLRLDGLEEPVPVSRRHAAAVRRRLKALTAGRQAQQ</sequence>
<dbReference type="Pfam" id="PF04397">
    <property type="entry name" value="LytTR"/>
    <property type="match status" value="1"/>
</dbReference>
<dbReference type="Gene3D" id="2.40.50.1020">
    <property type="entry name" value="LytTr DNA-binding domain"/>
    <property type="match status" value="1"/>
</dbReference>
<dbReference type="RefSeq" id="WP_123399532.1">
    <property type="nucleotide sequence ID" value="NZ_RJVI01000001.1"/>
</dbReference>
<dbReference type="AlphaFoldDB" id="A0A3N1Y796"/>
<evidence type="ECO:0000256" key="1">
    <source>
        <dbReference type="ARBA" id="ARBA00023012"/>
    </source>
</evidence>
<dbReference type="InterPro" id="IPR039420">
    <property type="entry name" value="WalR-like"/>
</dbReference>
<keyword evidence="3" id="KW-0597">Phosphoprotein</keyword>
<keyword evidence="1" id="KW-0902">Two-component regulatory system</keyword>
<comment type="caution">
    <text evidence="6">The sequence shown here is derived from an EMBL/GenBank/DDBJ whole genome shotgun (WGS) entry which is preliminary data.</text>
</comment>
<protein>
    <submittedName>
        <fullName evidence="6">LytTR family two component transcriptional regulator</fullName>
    </submittedName>
</protein>
<dbReference type="GO" id="GO:0000976">
    <property type="term" value="F:transcription cis-regulatory region binding"/>
    <property type="evidence" value="ECO:0007669"/>
    <property type="project" value="TreeGrafter"/>
</dbReference>
<feature type="modified residue" description="4-aspartylphosphate" evidence="3">
    <location>
        <position position="53"/>
    </location>
</feature>
<evidence type="ECO:0000259" key="4">
    <source>
        <dbReference type="PROSITE" id="PS50110"/>
    </source>
</evidence>
<organism evidence="6 7">
    <name type="scientific">Inmirania thermothiophila</name>
    <dbReference type="NCBI Taxonomy" id="1750597"/>
    <lineage>
        <taxon>Bacteria</taxon>
        <taxon>Pseudomonadati</taxon>
        <taxon>Pseudomonadota</taxon>
        <taxon>Gammaproteobacteria</taxon>
        <taxon>Chromatiales</taxon>
        <taxon>Ectothiorhodospiraceae</taxon>
        <taxon>Inmirania</taxon>
    </lineage>
</organism>
<name>A0A3N1Y796_9GAMM</name>
<keyword evidence="2" id="KW-0238">DNA-binding</keyword>
<dbReference type="Gene3D" id="3.40.50.2300">
    <property type="match status" value="1"/>
</dbReference>
<feature type="domain" description="HTH LytTR-type" evidence="5">
    <location>
        <begin position="137"/>
        <end position="240"/>
    </location>
</feature>
<evidence type="ECO:0000313" key="7">
    <source>
        <dbReference type="Proteomes" id="UP000276634"/>
    </source>
</evidence>
<dbReference type="PROSITE" id="PS50110">
    <property type="entry name" value="RESPONSE_REGULATORY"/>
    <property type="match status" value="1"/>
</dbReference>
<dbReference type="PROSITE" id="PS50930">
    <property type="entry name" value="HTH_LYTTR"/>
    <property type="match status" value="1"/>
</dbReference>
<dbReference type="PANTHER" id="PTHR48111">
    <property type="entry name" value="REGULATOR OF RPOS"/>
    <property type="match status" value="1"/>
</dbReference>
<accession>A0A3N1Y796</accession>
<dbReference type="SUPFAM" id="SSF52172">
    <property type="entry name" value="CheY-like"/>
    <property type="match status" value="1"/>
</dbReference>
<keyword evidence="7" id="KW-1185">Reference proteome</keyword>
<evidence type="ECO:0000256" key="3">
    <source>
        <dbReference type="PROSITE-ProRule" id="PRU00169"/>
    </source>
</evidence>
<proteinExistence type="predicted"/>
<reference evidence="6 7" key="1">
    <citation type="submission" date="2018-11" db="EMBL/GenBank/DDBJ databases">
        <title>Genomic Encyclopedia of Type Strains, Phase IV (KMG-IV): sequencing the most valuable type-strain genomes for metagenomic binning, comparative biology and taxonomic classification.</title>
        <authorList>
            <person name="Goeker M."/>
        </authorList>
    </citation>
    <scope>NUCLEOTIDE SEQUENCE [LARGE SCALE GENOMIC DNA]</scope>
    <source>
        <strain evidence="6 7">DSM 100275</strain>
    </source>
</reference>
<dbReference type="SMART" id="SM00850">
    <property type="entry name" value="LytTR"/>
    <property type="match status" value="1"/>
</dbReference>
<dbReference type="InterPro" id="IPR011006">
    <property type="entry name" value="CheY-like_superfamily"/>
</dbReference>
<dbReference type="GO" id="GO:0005829">
    <property type="term" value="C:cytosol"/>
    <property type="evidence" value="ECO:0007669"/>
    <property type="project" value="TreeGrafter"/>
</dbReference>